<keyword evidence="1" id="KW-1133">Transmembrane helix</keyword>
<name>A0A9P0E3L0_DIABA</name>
<feature type="transmembrane region" description="Helical" evidence="1">
    <location>
        <begin position="12"/>
        <end position="32"/>
    </location>
</feature>
<dbReference type="GO" id="GO:1902936">
    <property type="term" value="F:phosphatidylinositol bisphosphate binding"/>
    <property type="evidence" value="ECO:0007669"/>
    <property type="project" value="TreeGrafter"/>
</dbReference>
<evidence type="ECO:0000256" key="1">
    <source>
        <dbReference type="SAM" id="Phobius"/>
    </source>
</evidence>
<dbReference type="SMART" id="SM00516">
    <property type="entry name" value="SEC14"/>
    <property type="match status" value="1"/>
</dbReference>
<dbReference type="Gene3D" id="3.40.525.10">
    <property type="entry name" value="CRAL-TRIO lipid binding domain"/>
    <property type="match status" value="1"/>
</dbReference>
<accession>A0A9P0E3L0</accession>
<feature type="non-terminal residue" evidence="3">
    <location>
        <position position="1"/>
    </location>
</feature>
<dbReference type="InterPro" id="IPR036865">
    <property type="entry name" value="CRAL-TRIO_dom_sf"/>
</dbReference>
<evidence type="ECO:0000259" key="2">
    <source>
        <dbReference type="SMART" id="SM00516"/>
    </source>
</evidence>
<dbReference type="EMBL" id="OU898278">
    <property type="protein sequence ID" value="CAH1275670.1"/>
    <property type="molecule type" value="Genomic_DNA"/>
</dbReference>
<keyword evidence="1" id="KW-0472">Membrane</keyword>
<dbReference type="SUPFAM" id="SSF46938">
    <property type="entry name" value="CRAL/TRIO N-terminal domain"/>
    <property type="match status" value="1"/>
</dbReference>
<organism evidence="3 4">
    <name type="scientific">Diabrotica balteata</name>
    <name type="common">Banded cucumber beetle</name>
    <dbReference type="NCBI Taxonomy" id="107213"/>
    <lineage>
        <taxon>Eukaryota</taxon>
        <taxon>Metazoa</taxon>
        <taxon>Ecdysozoa</taxon>
        <taxon>Arthropoda</taxon>
        <taxon>Hexapoda</taxon>
        <taxon>Insecta</taxon>
        <taxon>Pterygota</taxon>
        <taxon>Neoptera</taxon>
        <taxon>Endopterygota</taxon>
        <taxon>Coleoptera</taxon>
        <taxon>Polyphaga</taxon>
        <taxon>Cucujiformia</taxon>
        <taxon>Chrysomeloidea</taxon>
        <taxon>Chrysomelidae</taxon>
        <taxon>Galerucinae</taxon>
        <taxon>Diabroticina</taxon>
        <taxon>Diabroticites</taxon>
        <taxon>Diabrotica</taxon>
    </lineage>
</organism>
<proteinExistence type="predicted"/>
<dbReference type="OrthoDB" id="1434354at2759"/>
<dbReference type="SUPFAM" id="SSF52087">
    <property type="entry name" value="CRAL/TRIO domain"/>
    <property type="match status" value="1"/>
</dbReference>
<protein>
    <recommendedName>
        <fullName evidence="2">CRAL-TRIO domain-containing protein</fullName>
    </recommendedName>
</protein>
<dbReference type="PANTHER" id="PTHR10174:SF213">
    <property type="entry name" value="CRAL-TRIO DOMAIN-CONTAINING PROTEIN"/>
    <property type="match status" value="1"/>
</dbReference>
<dbReference type="PANTHER" id="PTHR10174">
    <property type="entry name" value="ALPHA-TOCOPHEROL TRANSFER PROTEIN-RELATED"/>
    <property type="match status" value="1"/>
</dbReference>
<dbReference type="AlphaFoldDB" id="A0A9P0E3L0"/>
<dbReference type="CDD" id="cd00170">
    <property type="entry name" value="SEC14"/>
    <property type="match status" value="1"/>
</dbReference>
<dbReference type="Pfam" id="PF00650">
    <property type="entry name" value="CRAL_TRIO"/>
    <property type="match status" value="1"/>
</dbReference>
<keyword evidence="4" id="KW-1185">Reference proteome</keyword>
<sequence>IGRLQTFKSSYLSYQFYIVLLYTILNYIRVFFTLLGNPLRRNGEYTPVQKHLPNFHTTTIKIKKNQSETVKINMEEVTADTDLPYQFKAEDLIAEGRVSKENVEEIRTFVSNLKDKYVPLRIQDEMIIIFLLSCENDVELTKTTIVNYYYLKWHGPEIYDDRQMDRPDIQLAIKTIRMSSIPVRTEENDVYHYFNLHDSNYRNFEMIPVMKVSYMLMDIAQEKNPPSGLFVIIDMKGAGIMHMTRIKMGAIKKYLQFLQEGFPMRLKMIHILNGVYFMDKILALVQVFIKSEMMHMLKIHPPNLTQEKLFEIIPKKYLPKDYGGDLPSADELHNATIELFNKKEKFWEMEEKIRKISYKG</sequence>
<evidence type="ECO:0000313" key="4">
    <source>
        <dbReference type="Proteomes" id="UP001153709"/>
    </source>
</evidence>
<evidence type="ECO:0000313" key="3">
    <source>
        <dbReference type="EMBL" id="CAH1275670.1"/>
    </source>
</evidence>
<dbReference type="GO" id="GO:0016020">
    <property type="term" value="C:membrane"/>
    <property type="evidence" value="ECO:0007669"/>
    <property type="project" value="TreeGrafter"/>
</dbReference>
<dbReference type="InterPro" id="IPR001251">
    <property type="entry name" value="CRAL-TRIO_dom"/>
</dbReference>
<keyword evidence="1" id="KW-0812">Transmembrane</keyword>
<gene>
    <name evidence="3" type="ORF">DIABBA_LOCUS5014</name>
</gene>
<reference evidence="3" key="1">
    <citation type="submission" date="2022-01" db="EMBL/GenBank/DDBJ databases">
        <authorList>
            <person name="King R."/>
        </authorList>
    </citation>
    <scope>NUCLEOTIDE SEQUENCE</scope>
</reference>
<dbReference type="InterPro" id="IPR036273">
    <property type="entry name" value="CRAL/TRIO_N_dom_sf"/>
</dbReference>
<feature type="domain" description="CRAL-TRIO" evidence="2">
    <location>
        <begin position="172"/>
        <end position="327"/>
    </location>
</feature>
<dbReference type="Proteomes" id="UP001153709">
    <property type="component" value="Chromosome 3"/>
</dbReference>